<comment type="pathway">
    <text evidence="6">Amino-acid biosynthesis; L-histidine biosynthesis; L-histidine from 5-phospho-alpha-D-ribose 1-diphosphate: step 7/9.</text>
</comment>
<keyword evidence="6" id="KW-0028">Amino-acid biosynthesis</keyword>
<evidence type="ECO:0000313" key="8">
    <source>
        <dbReference type="EMBL" id="HIQ62867.1"/>
    </source>
</evidence>
<dbReference type="AlphaFoldDB" id="A0A9D0YVJ3"/>
<dbReference type="GO" id="GO:0000105">
    <property type="term" value="P:L-histidine biosynthetic process"/>
    <property type="evidence" value="ECO:0007669"/>
    <property type="project" value="UniProtKB-UniRule"/>
</dbReference>
<dbReference type="PANTHER" id="PTHR43643:SF3">
    <property type="entry name" value="HISTIDINOL-PHOSPHATE AMINOTRANSFERASE"/>
    <property type="match status" value="1"/>
</dbReference>
<dbReference type="GO" id="GO:0004400">
    <property type="term" value="F:histidinol-phosphate transaminase activity"/>
    <property type="evidence" value="ECO:0007669"/>
    <property type="project" value="UniProtKB-UniRule"/>
</dbReference>
<keyword evidence="4 6" id="KW-0808">Transferase</keyword>
<dbReference type="InterPro" id="IPR015421">
    <property type="entry name" value="PyrdxlP-dep_Trfase_major"/>
</dbReference>
<evidence type="ECO:0000256" key="6">
    <source>
        <dbReference type="HAMAP-Rule" id="MF_01023"/>
    </source>
</evidence>
<evidence type="ECO:0000256" key="3">
    <source>
        <dbReference type="ARBA" id="ARBA00022576"/>
    </source>
</evidence>
<reference evidence="8" key="2">
    <citation type="journal article" date="2021" name="PeerJ">
        <title>Extensive microbial diversity within the chicken gut microbiome revealed by metagenomics and culture.</title>
        <authorList>
            <person name="Gilroy R."/>
            <person name="Ravi A."/>
            <person name="Getino M."/>
            <person name="Pursley I."/>
            <person name="Horton D.L."/>
            <person name="Alikhan N.F."/>
            <person name="Baker D."/>
            <person name="Gharbi K."/>
            <person name="Hall N."/>
            <person name="Watson M."/>
            <person name="Adriaenssens E.M."/>
            <person name="Foster-Nyarko E."/>
            <person name="Jarju S."/>
            <person name="Secka A."/>
            <person name="Antonio M."/>
            <person name="Oren A."/>
            <person name="Chaudhuri R.R."/>
            <person name="La Ragione R."/>
            <person name="Hildebrand F."/>
            <person name="Pallen M.J."/>
        </authorList>
    </citation>
    <scope>NUCLEOTIDE SEQUENCE</scope>
    <source>
        <strain evidence="8">ChiHile30-977</strain>
    </source>
</reference>
<sequence length="355" mass="39182">MSRFLSPLLDRLTPYVPGEQPRDRRYVKLNTNESPFPPAPGVLEAVDRAALEGLNRYPDPAAAALEAALAARFGLRPAQALATNGSDEALAFCMRAFCDASRPPCFADVTYGFYAVLACAQRLEPVVRPLDERFRVRVEDYLDAPGPVFLANPNAPSGLFLPLSDVERIVRANPDLPVIVDEAYVDFGGQSAAGLIDRYANLLVVQTFSKSRNLAGVRIGFALGQEEILSDLRACKNAFNPYSLDSLALRIGEAAVRDEAYLRRCTEEIVRTREAFLQALRSRGFTGNDSAANFVFVRHPRLSGRAYYEALREKGVLVRYFEGPRTRDFVRITVGTPEDMRALLAATDAIEEENG</sequence>
<evidence type="ECO:0000256" key="1">
    <source>
        <dbReference type="ARBA" id="ARBA00001933"/>
    </source>
</evidence>
<dbReference type="SUPFAM" id="SSF53383">
    <property type="entry name" value="PLP-dependent transferases"/>
    <property type="match status" value="1"/>
</dbReference>
<dbReference type="HAMAP" id="MF_01023">
    <property type="entry name" value="HisC_aminotrans_2"/>
    <property type="match status" value="1"/>
</dbReference>
<accession>A0A9D0YVJ3</accession>
<dbReference type="InterPro" id="IPR015422">
    <property type="entry name" value="PyrdxlP-dep_Trfase_small"/>
</dbReference>
<keyword evidence="3 6" id="KW-0032">Aminotransferase</keyword>
<comment type="subunit">
    <text evidence="2 6">Homodimer.</text>
</comment>
<dbReference type="GO" id="GO:0030170">
    <property type="term" value="F:pyridoxal phosphate binding"/>
    <property type="evidence" value="ECO:0007669"/>
    <property type="project" value="InterPro"/>
</dbReference>
<feature type="modified residue" description="N6-(pyridoxal phosphate)lysine" evidence="6">
    <location>
        <position position="210"/>
    </location>
</feature>
<name>A0A9D0YVJ3_9FIRM</name>
<organism evidence="8 9">
    <name type="scientific">Candidatus Avichristensenella intestinipullorum</name>
    <dbReference type="NCBI Taxonomy" id="2840693"/>
    <lineage>
        <taxon>Bacteria</taxon>
        <taxon>Bacillati</taxon>
        <taxon>Bacillota</taxon>
        <taxon>Clostridia</taxon>
        <taxon>Candidatus Avichristensenella</taxon>
    </lineage>
</organism>
<evidence type="ECO:0000313" key="9">
    <source>
        <dbReference type="Proteomes" id="UP000886819"/>
    </source>
</evidence>
<reference evidence="8" key="1">
    <citation type="submission" date="2020-10" db="EMBL/GenBank/DDBJ databases">
        <authorList>
            <person name="Gilroy R."/>
        </authorList>
    </citation>
    <scope>NUCLEOTIDE SEQUENCE</scope>
    <source>
        <strain evidence="8">ChiHile30-977</strain>
    </source>
</reference>
<dbReference type="PANTHER" id="PTHR43643">
    <property type="entry name" value="HISTIDINOL-PHOSPHATE AMINOTRANSFERASE 2"/>
    <property type="match status" value="1"/>
</dbReference>
<dbReference type="InterPro" id="IPR050106">
    <property type="entry name" value="HistidinolP_aminotransfase"/>
</dbReference>
<comment type="caution">
    <text evidence="8">The sequence shown here is derived from an EMBL/GenBank/DDBJ whole genome shotgun (WGS) entry which is preliminary data.</text>
</comment>
<dbReference type="InterPro" id="IPR005861">
    <property type="entry name" value="HisP_aminotrans"/>
</dbReference>
<dbReference type="Gene3D" id="3.40.640.10">
    <property type="entry name" value="Type I PLP-dependent aspartate aminotransferase-like (Major domain)"/>
    <property type="match status" value="1"/>
</dbReference>
<dbReference type="Proteomes" id="UP000886819">
    <property type="component" value="Unassembled WGS sequence"/>
</dbReference>
<dbReference type="Pfam" id="PF00155">
    <property type="entry name" value="Aminotran_1_2"/>
    <property type="match status" value="1"/>
</dbReference>
<dbReference type="InterPro" id="IPR004839">
    <property type="entry name" value="Aminotransferase_I/II_large"/>
</dbReference>
<protein>
    <recommendedName>
        <fullName evidence="6">Histidinol-phosphate aminotransferase</fullName>
        <ecNumber evidence="6">2.6.1.9</ecNumber>
    </recommendedName>
    <alternativeName>
        <fullName evidence="6">Imidazole acetol-phosphate transaminase</fullName>
    </alternativeName>
</protein>
<comment type="similarity">
    <text evidence="6">Belongs to the class-II pyridoxal-phosphate-dependent aminotransferase family. Histidinol-phosphate aminotransferase subfamily.</text>
</comment>
<comment type="cofactor">
    <cofactor evidence="1 6">
        <name>pyridoxal 5'-phosphate</name>
        <dbReference type="ChEBI" id="CHEBI:597326"/>
    </cofactor>
</comment>
<dbReference type="EC" id="2.6.1.9" evidence="6"/>
<evidence type="ECO:0000259" key="7">
    <source>
        <dbReference type="Pfam" id="PF00155"/>
    </source>
</evidence>
<dbReference type="InterPro" id="IPR015424">
    <property type="entry name" value="PyrdxlP-dep_Trfase"/>
</dbReference>
<evidence type="ECO:0000256" key="2">
    <source>
        <dbReference type="ARBA" id="ARBA00011738"/>
    </source>
</evidence>
<comment type="catalytic activity">
    <reaction evidence="6">
        <text>L-histidinol phosphate + 2-oxoglutarate = 3-(imidazol-4-yl)-2-oxopropyl phosphate + L-glutamate</text>
        <dbReference type="Rhea" id="RHEA:23744"/>
        <dbReference type="ChEBI" id="CHEBI:16810"/>
        <dbReference type="ChEBI" id="CHEBI:29985"/>
        <dbReference type="ChEBI" id="CHEBI:57766"/>
        <dbReference type="ChEBI" id="CHEBI:57980"/>
        <dbReference type="EC" id="2.6.1.9"/>
    </reaction>
</comment>
<dbReference type="EMBL" id="DVFI01000071">
    <property type="protein sequence ID" value="HIQ62867.1"/>
    <property type="molecule type" value="Genomic_DNA"/>
</dbReference>
<proteinExistence type="inferred from homology"/>
<keyword evidence="5 6" id="KW-0663">Pyridoxal phosphate</keyword>
<feature type="domain" description="Aminotransferase class I/classII large" evidence="7">
    <location>
        <begin position="26"/>
        <end position="345"/>
    </location>
</feature>
<evidence type="ECO:0000256" key="5">
    <source>
        <dbReference type="ARBA" id="ARBA00022898"/>
    </source>
</evidence>
<dbReference type="CDD" id="cd00609">
    <property type="entry name" value="AAT_like"/>
    <property type="match status" value="1"/>
</dbReference>
<evidence type="ECO:0000256" key="4">
    <source>
        <dbReference type="ARBA" id="ARBA00022679"/>
    </source>
</evidence>
<gene>
    <name evidence="6" type="primary">hisC</name>
    <name evidence="8" type="ORF">IAA66_04675</name>
</gene>
<dbReference type="Gene3D" id="3.90.1150.10">
    <property type="entry name" value="Aspartate Aminotransferase, domain 1"/>
    <property type="match status" value="1"/>
</dbReference>
<keyword evidence="6" id="KW-0368">Histidine biosynthesis</keyword>